<evidence type="ECO:0000256" key="5">
    <source>
        <dbReference type="SAM" id="Phobius"/>
    </source>
</evidence>
<dbReference type="AlphaFoldDB" id="A0A914YQC9"/>
<evidence type="ECO:0000256" key="1">
    <source>
        <dbReference type="ARBA" id="ARBA00004370"/>
    </source>
</evidence>
<keyword evidence="3 5" id="KW-1133">Transmembrane helix</keyword>
<evidence type="ECO:0000313" key="6">
    <source>
        <dbReference type="Proteomes" id="UP000887577"/>
    </source>
</evidence>
<accession>A0A914YQC9</accession>
<evidence type="ECO:0000256" key="4">
    <source>
        <dbReference type="ARBA" id="ARBA00023136"/>
    </source>
</evidence>
<dbReference type="Gene3D" id="2.60.220.50">
    <property type="match status" value="1"/>
</dbReference>
<dbReference type="InterPro" id="IPR000203">
    <property type="entry name" value="GPS"/>
</dbReference>
<evidence type="ECO:0000256" key="2">
    <source>
        <dbReference type="ARBA" id="ARBA00022692"/>
    </source>
</evidence>
<name>A0A914YQC9_9BILA</name>
<feature type="transmembrane region" description="Helical" evidence="5">
    <location>
        <begin position="70"/>
        <end position="96"/>
    </location>
</feature>
<evidence type="ECO:0000256" key="3">
    <source>
        <dbReference type="ARBA" id="ARBA00022989"/>
    </source>
</evidence>
<sequence>MLEITIGVFLHGKIGIRWWDITTNSWSSETCKVEEIDGYYVSKCTHLTDFTLLVDGIKTDPILCDKVLEIVNYIVSIGSMFSLLVLNVIYIIILIPPLSQKIFSNIFLKIVPKSDKNIAAFIYSFLLFLFFFIFTLFTNQDQVVIKTGCYIVAALNYWLLMTFV</sequence>
<dbReference type="Pfam" id="PF01825">
    <property type="entry name" value="GPS"/>
    <property type="match status" value="1"/>
</dbReference>
<proteinExistence type="predicted"/>
<dbReference type="InterPro" id="IPR046338">
    <property type="entry name" value="GAIN_dom_sf"/>
</dbReference>
<dbReference type="WBParaSite" id="PSU_v2.g3019.t1">
    <property type="protein sequence ID" value="PSU_v2.g3019.t1"/>
    <property type="gene ID" value="PSU_v2.g3019"/>
</dbReference>
<organism evidence="6 7">
    <name type="scientific">Panagrolaimus superbus</name>
    <dbReference type="NCBI Taxonomy" id="310955"/>
    <lineage>
        <taxon>Eukaryota</taxon>
        <taxon>Metazoa</taxon>
        <taxon>Ecdysozoa</taxon>
        <taxon>Nematoda</taxon>
        <taxon>Chromadorea</taxon>
        <taxon>Rhabditida</taxon>
        <taxon>Tylenchina</taxon>
        <taxon>Panagrolaimomorpha</taxon>
        <taxon>Panagrolaimoidea</taxon>
        <taxon>Panagrolaimidae</taxon>
        <taxon>Panagrolaimus</taxon>
    </lineage>
</organism>
<keyword evidence="2 5" id="KW-0812">Transmembrane</keyword>
<feature type="transmembrane region" description="Helical" evidence="5">
    <location>
        <begin position="117"/>
        <end position="137"/>
    </location>
</feature>
<dbReference type="PANTHER" id="PTHR45692">
    <property type="entry name" value="G_PROTEIN_RECEP_F2_4 DOMAIN-CONTAINING PROTEIN"/>
    <property type="match status" value="1"/>
</dbReference>
<feature type="transmembrane region" description="Helical" evidence="5">
    <location>
        <begin position="143"/>
        <end position="160"/>
    </location>
</feature>
<keyword evidence="6" id="KW-1185">Reference proteome</keyword>
<comment type="subcellular location">
    <subcellularLocation>
        <location evidence="1">Membrane</location>
    </subcellularLocation>
</comment>
<dbReference type="PANTHER" id="PTHR45692:SF1">
    <property type="entry name" value="G-PROTEIN COUPLED RECEPTORS FAMILY 2 PROFILE 2 DOMAIN-CONTAINING PROTEIN"/>
    <property type="match status" value="1"/>
</dbReference>
<reference evidence="7" key="1">
    <citation type="submission" date="2022-11" db="UniProtKB">
        <authorList>
            <consortium name="WormBaseParasite"/>
        </authorList>
    </citation>
    <scope>IDENTIFICATION</scope>
</reference>
<dbReference type="Proteomes" id="UP000887577">
    <property type="component" value="Unplaced"/>
</dbReference>
<keyword evidence="4 5" id="KW-0472">Membrane</keyword>
<evidence type="ECO:0000313" key="7">
    <source>
        <dbReference type="WBParaSite" id="PSU_v2.g3019.t1"/>
    </source>
</evidence>
<dbReference type="GO" id="GO:0016020">
    <property type="term" value="C:membrane"/>
    <property type="evidence" value="ECO:0007669"/>
    <property type="project" value="UniProtKB-SubCell"/>
</dbReference>
<protein>
    <submittedName>
        <fullName evidence="7">GPS domain-containing protein</fullName>
    </submittedName>
</protein>